<proteinExistence type="predicted"/>
<evidence type="ECO:0000313" key="4">
    <source>
        <dbReference type="Proteomes" id="UP000824232"/>
    </source>
</evidence>
<keyword evidence="2" id="KW-0732">Signal</keyword>
<evidence type="ECO:0000313" key="3">
    <source>
        <dbReference type="EMBL" id="HIR59224.1"/>
    </source>
</evidence>
<evidence type="ECO:0000256" key="2">
    <source>
        <dbReference type="SAM" id="SignalP"/>
    </source>
</evidence>
<dbReference type="PROSITE" id="PS51257">
    <property type="entry name" value="PROKAR_LIPOPROTEIN"/>
    <property type="match status" value="1"/>
</dbReference>
<name>A0A9D1DUU6_9FIRM</name>
<protein>
    <recommendedName>
        <fullName evidence="5">Lipoprotein</fullName>
    </recommendedName>
</protein>
<feature type="signal peptide" evidence="2">
    <location>
        <begin position="1"/>
        <end position="20"/>
    </location>
</feature>
<accession>A0A9D1DUU6</accession>
<keyword evidence="1" id="KW-0812">Transmembrane</keyword>
<reference evidence="3" key="2">
    <citation type="journal article" date="2021" name="PeerJ">
        <title>Extensive microbial diversity within the chicken gut microbiome revealed by metagenomics and culture.</title>
        <authorList>
            <person name="Gilroy R."/>
            <person name="Ravi A."/>
            <person name="Getino M."/>
            <person name="Pursley I."/>
            <person name="Horton D.L."/>
            <person name="Alikhan N.F."/>
            <person name="Baker D."/>
            <person name="Gharbi K."/>
            <person name="Hall N."/>
            <person name="Watson M."/>
            <person name="Adriaenssens E.M."/>
            <person name="Foster-Nyarko E."/>
            <person name="Jarju S."/>
            <person name="Secka A."/>
            <person name="Antonio M."/>
            <person name="Oren A."/>
            <person name="Chaudhuri R.R."/>
            <person name="La Ragione R."/>
            <person name="Hildebrand F."/>
            <person name="Pallen M.J."/>
        </authorList>
    </citation>
    <scope>NUCLEOTIDE SEQUENCE</scope>
    <source>
        <strain evidence="3">CHK184-20233</strain>
    </source>
</reference>
<dbReference type="AlphaFoldDB" id="A0A9D1DUU6"/>
<keyword evidence="1" id="KW-0472">Membrane</keyword>
<evidence type="ECO:0000256" key="1">
    <source>
        <dbReference type="SAM" id="Phobius"/>
    </source>
</evidence>
<evidence type="ECO:0008006" key="5">
    <source>
        <dbReference type="Google" id="ProtNLM"/>
    </source>
</evidence>
<dbReference type="Proteomes" id="UP000824232">
    <property type="component" value="Unassembled WGS sequence"/>
</dbReference>
<organism evidence="3 4">
    <name type="scientific">Candidatus Onthousia excrementipullorum</name>
    <dbReference type="NCBI Taxonomy" id="2840884"/>
    <lineage>
        <taxon>Bacteria</taxon>
        <taxon>Bacillati</taxon>
        <taxon>Bacillota</taxon>
        <taxon>Bacilli</taxon>
        <taxon>Candidatus Onthousia</taxon>
    </lineage>
</organism>
<comment type="caution">
    <text evidence="3">The sequence shown here is derived from an EMBL/GenBank/DDBJ whole genome shotgun (WGS) entry which is preliminary data.</text>
</comment>
<reference evidence="3" key="1">
    <citation type="submission" date="2020-10" db="EMBL/GenBank/DDBJ databases">
        <authorList>
            <person name="Gilroy R."/>
        </authorList>
    </citation>
    <scope>NUCLEOTIDE SEQUENCE</scope>
    <source>
        <strain evidence="3">CHK184-20233</strain>
    </source>
</reference>
<sequence>MKKKSLMLILLIFMISGCSVEVNVDISDNKIKESNDITVLENALYTKEILRTSFRDYIPIYASDLIVDTIPDQPFSDILYYNKKTTDLENGYKFNYSYDFDVDKYGDARTIKDGFRDYSYTYRNDVISLSTDDEGLIYFDEYPLLEEVTVNIKTDYLVEENNADKVNGNTYTWVFNKDSKKSIKIVVDTSESGNRVLGIINVSTVITIGIVIGIVLVILILLLIRNRKNNKI</sequence>
<keyword evidence="1" id="KW-1133">Transmembrane helix</keyword>
<feature type="chain" id="PRO_5039072579" description="Lipoprotein" evidence="2">
    <location>
        <begin position="21"/>
        <end position="232"/>
    </location>
</feature>
<dbReference type="EMBL" id="DVHC01000043">
    <property type="protein sequence ID" value="HIR59224.1"/>
    <property type="molecule type" value="Genomic_DNA"/>
</dbReference>
<feature type="transmembrane region" description="Helical" evidence="1">
    <location>
        <begin position="199"/>
        <end position="224"/>
    </location>
</feature>
<gene>
    <name evidence="3" type="ORF">IAB38_04160</name>
</gene>